<keyword evidence="3" id="KW-1185">Reference proteome</keyword>
<evidence type="ECO:0008006" key="4">
    <source>
        <dbReference type="Google" id="ProtNLM"/>
    </source>
</evidence>
<evidence type="ECO:0000313" key="2">
    <source>
        <dbReference type="EMBL" id="KAF3531950.1"/>
    </source>
</evidence>
<proteinExistence type="predicted"/>
<dbReference type="Proteomes" id="UP000266723">
    <property type="component" value="Unassembled WGS sequence"/>
</dbReference>
<feature type="compositionally biased region" description="Polar residues" evidence="1">
    <location>
        <begin position="49"/>
        <end position="68"/>
    </location>
</feature>
<reference evidence="2 3" key="1">
    <citation type="journal article" date="2020" name="BMC Genomics">
        <title>Intraspecific diversification of the crop wild relative Brassica cretica Lam. using demographic model selection.</title>
        <authorList>
            <person name="Kioukis A."/>
            <person name="Michalopoulou V.A."/>
            <person name="Briers L."/>
            <person name="Pirintsos S."/>
            <person name="Studholme D.J."/>
            <person name="Pavlidis P."/>
            <person name="Sarris P.F."/>
        </authorList>
    </citation>
    <scope>NUCLEOTIDE SEQUENCE [LARGE SCALE GENOMIC DNA]</scope>
    <source>
        <strain evidence="3">cv. PFS-1207/04</strain>
    </source>
</reference>
<evidence type="ECO:0000256" key="1">
    <source>
        <dbReference type="SAM" id="MobiDB-lite"/>
    </source>
</evidence>
<accession>A0ABQ7BJ57</accession>
<feature type="region of interest" description="Disordered" evidence="1">
    <location>
        <begin position="36"/>
        <end position="79"/>
    </location>
</feature>
<organism evidence="2 3">
    <name type="scientific">Brassica cretica</name>
    <name type="common">Mustard</name>
    <dbReference type="NCBI Taxonomy" id="69181"/>
    <lineage>
        <taxon>Eukaryota</taxon>
        <taxon>Viridiplantae</taxon>
        <taxon>Streptophyta</taxon>
        <taxon>Embryophyta</taxon>
        <taxon>Tracheophyta</taxon>
        <taxon>Spermatophyta</taxon>
        <taxon>Magnoliopsida</taxon>
        <taxon>eudicotyledons</taxon>
        <taxon>Gunneridae</taxon>
        <taxon>Pentapetalae</taxon>
        <taxon>rosids</taxon>
        <taxon>malvids</taxon>
        <taxon>Brassicales</taxon>
        <taxon>Brassicaceae</taxon>
        <taxon>Brassiceae</taxon>
        <taxon>Brassica</taxon>
    </lineage>
</organism>
<comment type="caution">
    <text evidence="2">The sequence shown here is derived from an EMBL/GenBank/DDBJ whole genome shotgun (WGS) entry which is preliminary data.</text>
</comment>
<gene>
    <name evidence="2" type="ORF">DY000_02040573</name>
</gene>
<protein>
    <recommendedName>
        <fullName evidence="4">NET domain-containing protein</fullName>
    </recommendedName>
</protein>
<evidence type="ECO:0000313" key="3">
    <source>
        <dbReference type="Proteomes" id="UP000266723"/>
    </source>
</evidence>
<name>A0ABQ7BJ57_BRACR</name>
<dbReference type="EMBL" id="QGKV02001507">
    <property type="protein sequence ID" value="KAF3531950.1"/>
    <property type="molecule type" value="Genomic_DNA"/>
</dbReference>
<sequence length="164" mass="18305">MIGQACPKFDLEKCTIGSGFAEASVKLKKVKLLQRQRRKKSPDKFLRRASQTEPSCRQATVMSSSLQNPDLYRADSVSNTNPTNPSLLSHLIDISNGIDDSQKLVSDLSRLRKLFPLDPTDGSSAESSCDRVCEIVKKEEWGDDVEKQMRVLKVEFGSESLIEV</sequence>